<keyword evidence="2" id="KW-1185">Reference proteome</keyword>
<sequence length="80" mass="8260">MKTLTTTAHLEADTTSRVSVFGPTSGDEGFVSLRVEGEFVELSLIARPGTVDALRALARAAEEAAAALDRIAETTPDGGA</sequence>
<gene>
    <name evidence="1" type="ORF">NC658_17480</name>
</gene>
<dbReference type="Proteomes" id="UP001523263">
    <property type="component" value="Unassembled WGS sequence"/>
</dbReference>
<dbReference type="EMBL" id="JAMQBH010000008">
    <property type="protein sequence ID" value="MCM2515045.1"/>
    <property type="molecule type" value="Genomic_DNA"/>
</dbReference>
<name>A0ABT0VVN6_STRGI</name>
<organism evidence="1 2">
    <name type="scientific">Streptomyces griseoincarnatus</name>
    <dbReference type="NCBI Taxonomy" id="29305"/>
    <lineage>
        <taxon>Bacteria</taxon>
        <taxon>Bacillati</taxon>
        <taxon>Actinomycetota</taxon>
        <taxon>Actinomycetes</taxon>
        <taxon>Kitasatosporales</taxon>
        <taxon>Streptomycetaceae</taxon>
        <taxon>Streptomyces</taxon>
        <taxon>Streptomyces griseoincarnatus group</taxon>
    </lineage>
</organism>
<comment type="caution">
    <text evidence="1">The sequence shown here is derived from an EMBL/GenBank/DDBJ whole genome shotgun (WGS) entry which is preliminary data.</text>
</comment>
<accession>A0ABT0VVN6</accession>
<evidence type="ECO:0000313" key="2">
    <source>
        <dbReference type="Proteomes" id="UP001523263"/>
    </source>
</evidence>
<protein>
    <submittedName>
        <fullName evidence="1">Uncharacterized protein</fullName>
    </submittedName>
</protein>
<evidence type="ECO:0000313" key="1">
    <source>
        <dbReference type="EMBL" id="MCM2515045.1"/>
    </source>
</evidence>
<dbReference type="RefSeq" id="WP_251098760.1">
    <property type="nucleotide sequence ID" value="NZ_JAMQBH010000008.1"/>
</dbReference>
<proteinExistence type="predicted"/>
<reference evidence="1 2" key="1">
    <citation type="submission" date="2022-06" db="EMBL/GenBank/DDBJ databases">
        <title>Whole genome sequence of Streptomyces griseoincarnatus RB7AG.</title>
        <authorList>
            <person name="Ray L."/>
            <person name="Behera S."/>
            <person name="Panda A.N."/>
        </authorList>
    </citation>
    <scope>NUCLEOTIDE SEQUENCE [LARGE SCALE GENOMIC DNA]</scope>
    <source>
        <strain evidence="1 2">RB7AG</strain>
    </source>
</reference>